<dbReference type="Proteomes" id="UP000245048">
    <property type="component" value="Unassembled WGS sequence"/>
</dbReference>
<dbReference type="OrthoDB" id="3035290at2"/>
<dbReference type="EMBL" id="PDOA01000038">
    <property type="protein sequence ID" value="PWC26461.1"/>
    <property type="molecule type" value="Genomic_DNA"/>
</dbReference>
<protein>
    <recommendedName>
        <fullName evidence="1">Zorya protein ZorC EH domain-containing protein</fullName>
    </recommendedName>
</protein>
<gene>
    <name evidence="2" type="ORF">CR165_23115</name>
</gene>
<feature type="domain" description="Zorya protein ZorC EH" evidence="1">
    <location>
        <begin position="105"/>
        <end position="441"/>
    </location>
</feature>
<accession>A0A2U1UXX6</accession>
<reference evidence="3" key="1">
    <citation type="submission" date="2017-10" db="EMBL/GenBank/DDBJ databases">
        <authorList>
            <person name="Toshchakov S.V."/>
            <person name="Goeva M.A."/>
        </authorList>
    </citation>
    <scope>NUCLEOTIDE SEQUENCE [LARGE SCALE GENOMIC DNA]</scope>
    <source>
        <strain evidence="3">JR1/69-1-13</strain>
    </source>
</reference>
<name>A0A2U1UXX6_9PROT</name>
<evidence type="ECO:0000313" key="2">
    <source>
        <dbReference type="EMBL" id="PWC26461.1"/>
    </source>
</evidence>
<evidence type="ECO:0000259" key="1">
    <source>
        <dbReference type="Pfam" id="PF15611"/>
    </source>
</evidence>
<organism evidence="2 3">
    <name type="scientific">Teichococcus aestuarii</name>
    <dbReference type="NCBI Taxonomy" id="568898"/>
    <lineage>
        <taxon>Bacteria</taxon>
        <taxon>Pseudomonadati</taxon>
        <taxon>Pseudomonadota</taxon>
        <taxon>Alphaproteobacteria</taxon>
        <taxon>Acetobacterales</taxon>
        <taxon>Roseomonadaceae</taxon>
        <taxon>Roseomonas</taxon>
    </lineage>
</organism>
<comment type="caution">
    <text evidence="2">The sequence shown here is derived from an EMBL/GenBank/DDBJ whole genome shotgun (WGS) entry which is preliminary data.</text>
</comment>
<evidence type="ECO:0000313" key="3">
    <source>
        <dbReference type="Proteomes" id="UP000245048"/>
    </source>
</evidence>
<sequence>MTEAIAALRELAALRDLLQLKPALPEHPACLQQSADLFRKEQAAALPSGEVLEILREELRQACAAGAPSQLPARMLRRAPMVFWDRDPQAAAFPGLLETFLEAAAAKPRWLRELMEAWLRDFGPDRARLPEAGRAAANLLALTRDPRLQPWDRAHRRYAMFDAARGPERVGSALLSGAEPVEAVLSETGMDDPIRAEGRFFRAAVKAMLAALPAALRSPGAGEAWARAAAILEVQRVRRDRSGRESTEPTLRVPDLAGEVIAACLNPWLRDPPAPSAPREEIKAFLLRVVGDPRLRPERWRAAPEACAQLMRSWLAAASLETFFSLISETNDDPQWRYRRAFWRACLRKMPRDRPAEVWVVLGPGMAARAKAVKDLANAHGRMEASGQYGEQAVLLLRLGNIVLSEWSNVGPVRAWEIGDARCPALYSQRYGVEELRAKGLDFPDHPIFGNGGSFDGRGLRHNTPRNGLWQGCAAAFLQNHTELRLTPKDYMTI</sequence>
<dbReference type="AlphaFoldDB" id="A0A2U1UXX6"/>
<dbReference type="InterPro" id="IPR028943">
    <property type="entry name" value="ZorC_EH_Signature_dom"/>
</dbReference>
<proteinExistence type="predicted"/>
<dbReference type="RefSeq" id="WP_109519276.1">
    <property type="nucleotide sequence ID" value="NZ_PDOA01000038.1"/>
</dbReference>
<dbReference type="Pfam" id="PF15611">
    <property type="entry name" value="EH_Signature"/>
    <property type="match status" value="1"/>
</dbReference>
<keyword evidence="3" id="KW-1185">Reference proteome</keyword>